<gene>
    <name evidence="3" type="ORF">N7456_005277</name>
</gene>
<dbReference type="OrthoDB" id="5423360at2759"/>
<dbReference type="InterPro" id="IPR036928">
    <property type="entry name" value="AS_sf"/>
</dbReference>
<protein>
    <recommendedName>
        <fullName evidence="5">Amidase domain-containing protein</fullName>
    </recommendedName>
</protein>
<dbReference type="InterPro" id="IPR023631">
    <property type="entry name" value="Amidase_dom"/>
</dbReference>
<reference evidence="3" key="1">
    <citation type="submission" date="2022-11" db="EMBL/GenBank/DDBJ databases">
        <authorList>
            <person name="Petersen C."/>
        </authorList>
    </citation>
    <scope>NUCLEOTIDE SEQUENCE</scope>
    <source>
        <strain evidence="3">IBT 30069</strain>
    </source>
</reference>
<dbReference type="Pfam" id="PF01425">
    <property type="entry name" value="Amidase"/>
    <property type="match status" value="2"/>
</dbReference>
<proteinExistence type="predicted"/>
<dbReference type="AlphaFoldDB" id="A0A9W9KKE2"/>
<name>A0A9W9KKE2_9EURO</name>
<feature type="domain" description="Amidase" evidence="1">
    <location>
        <begin position="287"/>
        <end position="352"/>
    </location>
</feature>
<dbReference type="SUPFAM" id="SSF75304">
    <property type="entry name" value="Amidase signature (AS) enzymes"/>
    <property type="match status" value="1"/>
</dbReference>
<organism evidence="3 4">
    <name type="scientific">Penicillium angulare</name>
    <dbReference type="NCBI Taxonomy" id="116970"/>
    <lineage>
        <taxon>Eukaryota</taxon>
        <taxon>Fungi</taxon>
        <taxon>Dikarya</taxon>
        <taxon>Ascomycota</taxon>
        <taxon>Pezizomycotina</taxon>
        <taxon>Eurotiomycetes</taxon>
        <taxon>Eurotiomycetidae</taxon>
        <taxon>Eurotiales</taxon>
        <taxon>Aspergillaceae</taxon>
        <taxon>Penicillium</taxon>
    </lineage>
</organism>
<dbReference type="EMBL" id="JAPQKH010000003">
    <property type="protein sequence ID" value="KAJ5108602.1"/>
    <property type="molecule type" value="Genomic_DNA"/>
</dbReference>
<dbReference type="PANTHER" id="PTHR46310">
    <property type="entry name" value="AMIDASE 1"/>
    <property type="match status" value="1"/>
</dbReference>
<feature type="domain" description="Scytalone dehydratase-like protein Arp1 N-terminal" evidence="2">
    <location>
        <begin position="33"/>
        <end position="110"/>
    </location>
</feature>
<evidence type="ECO:0000259" key="1">
    <source>
        <dbReference type="Pfam" id="PF01425"/>
    </source>
</evidence>
<reference evidence="3" key="2">
    <citation type="journal article" date="2023" name="IMA Fungus">
        <title>Comparative genomic study of the Penicillium genus elucidates a diverse pangenome and 15 lateral gene transfer events.</title>
        <authorList>
            <person name="Petersen C."/>
            <person name="Sorensen T."/>
            <person name="Nielsen M.R."/>
            <person name="Sondergaard T.E."/>
            <person name="Sorensen J.L."/>
            <person name="Fitzpatrick D.A."/>
            <person name="Frisvad J.C."/>
            <person name="Nielsen K.L."/>
        </authorList>
    </citation>
    <scope>NUCLEOTIDE SEQUENCE</scope>
    <source>
        <strain evidence="3">IBT 30069</strain>
    </source>
</reference>
<feature type="domain" description="Amidase" evidence="1">
    <location>
        <begin position="190"/>
        <end position="258"/>
    </location>
</feature>
<dbReference type="Gene3D" id="3.90.1300.10">
    <property type="entry name" value="Amidase signature (AS) domain"/>
    <property type="match status" value="1"/>
</dbReference>
<accession>A0A9W9KKE2</accession>
<sequence length="563" mass="63149">MASQLSVSITLRLGQTAYYMHQIAEPGDAIGANQIAAPCTVFTLHGSEDTKKQLRESIERFTEVDDVWSSAFLQNVVLQSLSPQEFIRSEAEDVLASYNTSSIYLVSSSDMISDGPYFLNMGNLHPAYRLYPDFAGAFIAPTVPTEDPYWSVKAAYPSDNEECYKPLDAAAYGEEHPSSLTVAVPSRLYHKSTTEKPFAGTRIGVKDIMDLKGLRTGASSRAYTELYGPREENAKVIQKLLDLGFVVVGKLKTTQFADSEWPTSDYVDYHAPLNPRADGYQTTSALGSIRSPAAIQGLYGIRPSLNATSFEGIIPYTKLADTVGGFSRDAASLAKLARALYGSVTDSQFSKKPTKILYPVEFWPKTSEDHDAVLESFVVKLEQYLGVQRTRISMEETWAKTKPTSDNITLEKYFEHVFEWAANPSQWKNFLSPFINDYQGFFGRDPALNPQLQFKRYVKFSPDEMIRILNEGVKSGYLPTITHEQEQEGVKKWEIFKAWYETHILPPDKYGFSDAILLLPWSTGLPEYRDTYRDGPQKFTGVGFFFYNLSPYSECPEAIVPGT</sequence>
<evidence type="ECO:0008006" key="5">
    <source>
        <dbReference type="Google" id="ProtNLM"/>
    </source>
</evidence>
<dbReference type="PANTHER" id="PTHR46310:SF7">
    <property type="entry name" value="AMIDASE 1"/>
    <property type="match status" value="1"/>
</dbReference>
<comment type="caution">
    <text evidence="3">The sequence shown here is derived from an EMBL/GenBank/DDBJ whole genome shotgun (WGS) entry which is preliminary data.</text>
</comment>
<evidence type="ECO:0000313" key="4">
    <source>
        <dbReference type="Proteomes" id="UP001149165"/>
    </source>
</evidence>
<dbReference type="Pfam" id="PF26053">
    <property type="entry name" value="DUF8016"/>
    <property type="match status" value="1"/>
</dbReference>
<dbReference type="Proteomes" id="UP001149165">
    <property type="component" value="Unassembled WGS sequence"/>
</dbReference>
<keyword evidence="4" id="KW-1185">Reference proteome</keyword>
<evidence type="ECO:0000259" key="2">
    <source>
        <dbReference type="Pfam" id="PF26053"/>
    </source>
</evidence>
<evidence type="ECO:0000313" key="3">
    <source>
        <dbReference type="EMBL" id="KAJ5108602.1"/>
    </source>
</evidence>
<dbReference type="InterPro" id="IPR058329">
    <property type="entry name" value="Arp1_N"/>
</dbReference>